<dbReference type="Pfam" id="PF15379">
    <property type="entry name" value="DUF4606"/>
    <property type="match status" value="1"/>
</dbReference>
<evidence type="ECO:0000313" key="2">
    <source>
        <dbReference type="EMBL" id="TDH07989.1"/>
    </source>
</evidence>
<gene>
    <name evidence="2" type="ORF">EPR50_G00112380</name>
</gene>
<sequence>MEEEEEEALKNHCRRMISRVLPQPSSSDRGRSTQHGGANGRERRTEFRDLRECNVNLPVPYSTSSPNLICQGPEVQTAPPQLILMLKLKTFNEEMKRAAELELHDPAVCSVCERQQASLALNIFIRRKKTQLQFQTLKGRLNTHWSYGECERWESLGKLSQSLLMPTTGFGRNNLVDVCGSRQPRVALATAKEREVTLATDEMRGYPDKNATGTHLTRPHCAFSDR</sequence>
<dbReference type="InterPro" id="IPR027932">
    <property type="entry name" value="DUF4606"/>
</dbReference>
<name>A0A484CYF5_PERFV</name>
<evidence type="ECO:0000256" key="1">
    <source>
        <dbReference type="SAM" id="MobiDB-lite"/>
    </source>
</evidence>
<protein>
    <submittedName>
        <fullName evidence="2">Uncharacterized protein</fullName>
    </submittedName>
</protein>
<keyword evidence="3" id="KW-1185">Reference proteome</keyword>
<feature type="region of interest" description="Disordered" evidence="1">
    <location>
        <begin position="19"/>
        <end position="45"/>
    </location>
</feature>
<dbReference type="AlphaFoldDB" id="A0A484CYF5"/>
<proteinExistence type="predicted"/>
<dbReference type="PANTHER" id="PTHR35256">
    <property type="entry name" value="CHROMOSOME 8 OPEN READING FRAME 48"/>
    <property type="match status" value="1"/>
</dbReference>
<dbReference type="Proteomes" id="UP000295070">
    <property type="component" value="Chromosome 10"/>
</dbReference>
<dbReference type="EMBL" id="SCKG01000010">
    <property type="protein sequence ID" value="TDH07989.1"/>
    <property type="molecule type" value="Genomic_DNA"/>
</dbReference>
<feature type="region of interest" description="Disordered" evidence="1">
    <location>
        <begin position="204"/>
        <end position="226"/>
    </location>
</feature>
<accession>A0A484CYF5</accession>
<comment type="caution">
    <text evidence="2">The sequence shown here is derived from an EMBL/GenBank/DDBJ whole genome shotgun (WGS) entry which is preliminary data.</text>
</comment>
<dbReference type="PANTHER" id="PTHR35256:SF1">
    <property type="entry name" value="EXPRESSED SEQUENCE AI429214"/>
    <property type="match status" value="1"/>
</dbReference>
<evidence type="ECO:0000313" key="3">
    <source>
        <dbReference type="Proteomes" id="UP000295070"/>
    </source>
</evidence>
<reference evidence="2 3" key="1">
    <citation type="submission" date="2019-01" db="EMBL/GenBank/DDBJ databases">
        <title>A chromosome-scale genome assembly of the yellow perch, Perca flavescens.</title>
        <authorList>
            <person name="Feron R."/>
            <person name="Morvezen R."/>
            <person name="Bestin A."/>
            <person name="Haffray P."/>
            <person name="Klopp C."/>
            <person name="Zahm M."/>
            <person name="Cabau C."/>
            <person name="Roques C."/>
            <person name="Donnadieu C."/>
            <person name="Bouchez O."/>
            <person name="Christie M."/>
            <person name="Larson W."/>
            <person name="Guiguen Y."/>
        </authorList>
    </citation>
    <scope>NUCLEOTIDE SEQUENCE [LARGE SCALE GENOMIC DNA]</scope>
    <source>
        <strain evidence="2">YP-PL-M2</strain>
        <tissue evidence="2">Blood</tissue>
    </source>
</reference>
<organism evidence="2 3">
    <name type="scientific">Perca flavescens</name>
    <name type="common">American yellow perch</name>
    <name type="synonym">Morone flavescens</name>
    <dbReference type="NCBI Taxonomy" id="8167"/>
    <lineage>
        <taxon>Eukaryota</taxon>
        <taxon>Metazoa</taxon>
        <taxon>Chordata</taxon>
        <taxon>Craniata</taxon>
        <taxon>Vertebrata</taxon>
        <taxon>Euteleostomi</taxon>
        <taxon>Actinopterygii</taxon>
        <taxon>Neopterygii</taxon>
        <taxon>Teleostei</taxon>
        <taxon>Neoteleostei</taxon>
        <taxon>Acanthomorphata</taxon>
        <taxon>Eupercaria</taxon>
        <taxon>Perciformes</taxon>
        <taxon>Percoidei</taxon>
        <taxon>Percidae</taxon>
        <taxon>Percinae</taxon>
        <taxon>Perca</taxon>
    </lineage>
</organism>